<evidence type="ECO:0000313" key="2">
    <source>
        <dbReference type="EMBL" id="TQM76972.1"/>
    </source>
</evidence>
<keyword evidence="3" id="KW-1185">Reference proteome</keyword>
<accession>A0A543J2E9</accession>
<organism evidence="2 3">
    <name type="scientific">Thermopolyspora flexuosa</name>
    <dbReference type="NCBI Taxonomy" id="103836"/>
    <lineage>
        <taxon>Bacteria</taxon>
        <taxon>Bacillati</taxon>
        <taxon>Actinomycetota</taxon>
        <taxon>Actinomycetes</taxon>
        <taxon>Streptosporangiales</taxon>
        <taxon>Streptosporangiaceae</taxon>
        <taxon>Thermopolyspora</taxon>
    </lineage>
</organism>
<evidence type="ECO:0008006" key="4">
    <source>
        <dbReference type="Google" id="ProtNLM"/>
    </source>
</evidence>
<dbReference type="RefSeq" id="WP_142260771.1">
    <property type="nucleotide sequence ID" value="NZ_BMPV01000005.1"/>
</dbReference>
<gene>
    <name evidence="2" type="ORF">FHX40_3724</name>
</gene>
<feature type="region of interest" description="Disordered" evidence="1">
    <location>
        <begin position="1"/>
        <end position="26"/>
    </location>
</feature>
<name>A0A543J2E9_9ACTN</name>
<evidence type="ECO:0000256" key="1">
    <source>
        <dbReference type="SAM" id="MobiDB-lite"/>
    </source>
</evidence>
<proteinExistence type="predicted"/>
<comment type="caution">
    <text evidence="2">The sequence shown here is derived from an EMBL/GenBank/DDBJ whole genome shotgun (WGS) entry which is preliminary data.</text>
</comment>
<dbReference type="EMBL" id="VFPQ01000001">
    <property type="protein sequence ID" value="TQM76972.1"/>
    <property type="molecule type" value="Genomic_DNA"/>
</dbReference>
<dbReference type="Proteomes" id="UP000319213">
    <property type="component" value="Unassembled WGS sequence"/>
</dbReference>
<reference evidence="2 3" key="1">
    <citation type="submission" date="2019-06" db="EMBL/GenBank/DDBJ databases">
        <title>Sequencing the genomes of 1000 actinobacteria strains.</title>
        <authorList>
            <person name="Klenk H.-P."/>
        </authorList>
    </citation>
    <scope>NUCLEOTIDE SEQUENCE [LARGE SCALE GENOMIC DNA]</scope>
    <source>
        <strain evidence="2 3">DSM 43186</strain>
    </source>
</reference>
<dbReference type="OrthoDB" id="3537750at2"/>
<sequence>MGGKRLSGKAGSFDNNSRGHSDSTSRQVTQEGWWTKWEGIAAIVATVLGIGSACFYLYDRFIDPPGHAAPASARPTCDSGSICLWPEGRFGGKVWTWTPGVSEEGRIPDYLREHVGSFDAQAQACFVDSETGERRPVHFRDWSERYHDPGRFGRVMDTIKARC</sequence>
<evidence type="ECO:0000313" key="3">
    <source>
        <dbReference type="Proteomes" id="UP000319213"/>
    </source>
</evidence>
<dbReference type="AlphaFoldDB" id="A0A543J2E9"/>
<protein>
    <recommendedName>
        <fullName evidence="4">Peptidase inhibitor family I36</fullName>
    </recommendedName>
</protein>